<organism evidence="2 3">
    <name type="scientific">Enterovibrio norvegicus DSM 15893</name>
    <dbReference type="NCBI Taxonomy" id="1121869"/>
    <lineage>
        <taxon>Bacteria</taxon>
        <taxon>Pseudomonadati</taxon>
        <taxon>Pseudomonadota</taxon>
        <taxon>Gammaproteobacteria</taxon>
        <taxon>Vibrionales</taxon>
        <taxon>Vibrionaceae</taxon>
        <taxon>Enterovibrio</taxon>
    </lineage>
</organism>
<dbReference type="GeneID" id="35871008"/>
<dbReference type="AlphaFoldDB" id="A0A1I5R2J8"/>
<feature type="signal peptide" evidence="1">
    <location>
        <begin position="1"/>
        <end position="22"/>
    </location>
</feature>
<dbReference type="STRING" id="1121869.SAMN03084138_02413"/>
<proteinExistence type="predicted"/>
<reference evidence="2 3" key="1">
    <citation type="submission" date="2016-10" db="EMBL/GenBank/DDBJ databases">
        <authorList>
            <person name="de Groot N.N."/>
        </authorList>
    </citation>
    <scope>NUCLEOTIDE SEQUENCE [LARGE SCALE GENOMIC DNA]</scope>
    <source>
        <strain evidence="2 3">DSM 15893</strain>
    </source>
</reference>
<evidence type="ECO:0000313" key="2">
    <source>
        <dbReference type="EMBL" id="SFP52266.1"/>
    </source>
</evidence>
<feature type="chain" id="PRO_5010224293" evidence="1">
    <location>
        <begin position="23"/>
        <end position="108"/>
    </location>
</feature>
<protein>
    <submittedName>
        <fullName evidence="2">MSHA biogenesis protein MshK</fullName>
    </submittedName>
</protein>
<dbReference type="RefSeq" id="WP_017014369.1">
    <property type="nucleotide sequence ID" value="NZ_FOWR01000016.1"/>
</dbReference>
<dbReference type="EMBL" id="FOWR01000016">
    <property type="protein sequence ID" value="SFP52266.1"/>
    <property type="molecule type" value="Genomic_DNA"/>
</dbReference>
<evidence type="ECO:0000256" key="1">
    <source>
        <dbReference type="SAM" id="SignalP"/>
    </source>
</evidence>
<evidence type="ECO:0000313" key="3">
    <source>
        <dbReference type="Proteomes" id="UP000182692"/>
    </source>
</evidence>
<name>A0A1I5R2J8_9GAMM</name>
<sequence>MQTMAKSVIGMCLLTLALPSVAATDPTAPLGFEALSQPATRAKIRLPRLDAILCASENDCSAVLNGRALANGQSINGYVIRAINEEAVTLVRGDRRWSLTVFNEQVVQ</sequence>
<gene>
    <name evidence="2" type="ORF">SAMN03084138_02413</name>
</gene>
<dbReference type="OrthoDB" id="5917619at2"/>
<dbReference type="Proteomes" id="UP000182692">
    <property type="component" value="Unassembled WGS sequence"/>
</dbReference>
<accession>A0A1I5R2J8</accession>
<keyword evidence="1" id="KW-0732">Signal</keyword>